<reference evidence="3 4" key="1">
    <citation type="journal article" date="2016" name="Nat. Commun.">
        <title>Extremotolerant tardigrade genome and improved radiotolerance of human cultured cells by tardigrade-unique protein.</title>
        <authorList>
            <person name="Hashimoto T."/>
            <person name="Horikawa D.D."/>
            <person name="Saito Y."/>
            <person name="Kuwahara H."/>
            <person name="Kozuka-Hata H."/>
            <person name="Shin-I T."/>
            <person name="Minakuchi Y."/>
            <person name="Ohishi K."/>
            <person name="Motoyama A."/>
            <person name="Aizu T."/>
            <person name="Enomoto A."/>
            <person name="Kondo K."/>
            <person name="Tanaka S."/>
            <person name="Hara Y."/>
            <person name="Koshikawa S."/>
            <person name="Sagara H."/>
            <person name="Miura T."/>
            <person name="Yokobori S."/>
            <person name="Miyagawa K."/>
            <person name="Suzuki Y."/>
            <person name="Kubo T."/>
            <person name="Oyama M."/>
            <person name="Kohara Y."/>
            <person name="Fujiyama A."/>
            <person name="Arakawa K."/>
            <person name="Katayama T."/>
            <person name="Toyoda A."/>
            <person name="Kunieda T."/>
        </authorList>
    </citation>
    <scope>NUCLEOTIDE SEQUENCE [LARGE SCALE GENOMIC DNA]</scope>
    <source>
        <strain evidence="3 4">YOKOZUNA-1</strain>
    </source>
</reference>
<comment type="caution">
    <text evidence="3">The sequence shown here is derived from an EMBL/GenBank/DDBJ whole genome shotgun (WGS) entry which is preliminary data.</text>
</comment>
<proteinExistence type="predicted"/>
<keyword evidence="2" id="KW-0732">Signal</keyword>
<dbReference type="Proteomes" id="UP000186922">
    <property type="component" value="Unassembled WGS sequence"/>
</dbReference>
<evidence type="ECO:0000256" key="1">
    <source>
        <dbReference type="SAM" id="MobiDB-lite"/>
    </source>
</evidence>
<keyword evidence="4" id="KW-1185">Reference proteome</keyword>
<organism evidence="3 4">
    <name type="scientific">Ramazzottius varieornatus</name>
    <name type="common">Water bear</name>
    <name type="synonym">Tardigrade</name>
    <dbReference type="NCBI Taxonomy" id="947166"/>
    <lineage>
        <taxon>Eukaryota</taxon>
        <taxon>Metazoa</taxon>
        <taxon>Ecdysozoa</taxon>
        <taxon>Tardigrada</taxon>
        <taxon>Eutardigrada</taxon>
        <taxon>Parachela</taxon>
        <taxon>Hypsibioidea</taxon>
        <taxon>Ramazzottiidae</taxon>
        <taxon>Ramazzottius</taxon>
    </lineage>
</organism>
<feature type="compositionally biased region" description="Basic and acidic residues" evidence="1">
    <location>
        <begin position="108"/>
        <end position="124"/>
    </location>
</feature>
<evidence type="ECO:0000313" key="3">
    <source>
        <dbReference type="EMBL" id="GAU97536.1"/>
    </source>
</evidence>
<accession>A0A1D1V784</accession>
<evidence type="ECO:0000313" key="4">
    <source>
        <dbReference type="Proteomes" id="UP000186922"/>
    </source>
</evidence>
<name>A0A1D1V784_RAMVA</name>
<evidence type="ECO:0008006" key="5">
    <source>
        <dbReference type="Google" id="ProtNLM"/>
    </source>
</evidence>
<feature type="chain" id="PRO_5008898120" description="Secreted protein" evidence="2">
    <location>
        <begin position="23"/>
        <end position="124"/>
    </location>
</feature>
<dbReference type="EMBL" id="BDGG01000004">
    <property type="protein sequence ID" value="GAU97536.1"/>
    <property type="molecule type" value="Genomic_DNA"/>
</dbReference>
<gene>
    <name evidence="3" type="primary">RvY_08811-1</name>
    <name evidence="3" type="synonym">RvY_08811.1</name>
    <name evidence="3" type="ORF">RvY_08811</name>
</gene>
<sequence length="124" mass="14080">MLRKLTLTQLIYALAVLGMLRLEELACVVPGPRLRTPSAMSSAHLGHLKPTKTRTSNLENNRGLFQQHLVGLPIFITMPIRQVYNLEDEYLLFRSSFLPRYRAPGAKAKKEEKRTAKTALHLDP</sequence>
<dbReference type="AlphaFoldDB" id="A0A1D1V784"/>
<feature type="signal peptide" evidence="2">
    <location>
        <begin position="1"/>
        <end position="22"/>
    </location>
</feature>
<protein>
    <recommendedName>
        <fullName evidence="5">Secreted protein</fullName>
    </recommendedName>
</protein>
<evidence type="ECO:0000256" key="2">
    <source>
        <dbReference type="SAM" id="SignalP"/>
    </source>
</evidence>
<feature type="region of interest" description="Disordered" evidence="1">
    <location>
        <begin position="104"/>
        <end position="124"/>
    </location>
</feature>